<organism evidence="1 2">
    <name type="scientific">Pristionchus mayeri</name>
    <dbReference type="NCBI Taxonomy" id="1317129"/>
    <lineage>
        <taxon>Eukaryota</taxon>
        <taxon>Metazoa</taxon>
        <taxon>Ecdysozoa</taxon>
        <taxon>Nematoda</taxon>
        <taxon>Chromadorea</taxon>
        <taxon>Rhabditida</taxon>
        <taxon>Rhabditina</taxon>
        <taxon>Diplogasteromorpha</taxon>
        <taxon>Diplogasteroidea</taxon>
        <taxon>Neodiplogasteridae</taxon>
        <taxon>Pristionchus</taxon>
    </lineage>
</organism>
<sequence>LFLPLSEAASNEMEGVLRRHVKAANVAAGEEFMKDADFRMEGILHRRSVEKMSNQTPVVDISVTLSTVSFFPHFYCLTSPLTDETR</sequence>
<evidence type="ECO:0000313" key="1">
    <source>
        <dbReference type="EMBL" id="GMR51144.1"/>
    </source>
</evidence>
<proteinExistence type="predicted"/>
<protein>
    <submittedName>
        <fullName evidence="1">Uncharacterized protein</fullName>
    </submittedName>
</protein>
<gene>
    <name evidence="1" type="ORF">PMAYCL1PPCAC_21339</name>
</gene>
<comment type="caution">
    <text evidence="1">The sequence shown here is derived from an EMBL/GenBank/DDBJ whole genome shotgun (WGS) entry which is preliminary data.</text>
</comment>
<keyword evidence="2" id="KW-1185">Reference proteome</keyword>
<feature type="non-terminal residue" evidence="1">
    <location>
        <position position="1"/>
    </location>
</feature>
<name>A0AAN5CVU9_9BILA</name>
<dbReference type="Proteomes" id="UP001328107">
    <property type="component" value="Unassembled WGS sequence"/>
</dbReference>
<dbReference type="EMBL" id="BTRK01000005">
    <property type="protein sequence ID" value="GMR51144.1"/>
    <property type="molecule type" value="Genomic_DNA"/>
</dbReference>
<reference evidence="2" key="1">
    <citation type="submission" date="2022-10" db="EMBL/GenBank/DDBJ databases">
        <title>Genome assembly of Pristionchus species.</title>
        <authorList>
            <person name="Yoshida K."/>
            <person name="Sommer R.J."/>
        </authorList>
    </citation>
    <scope>NUCLEOTIDE SEQUENCE [LARGE SCALE GENOMIC DNA]</scope>
    <source>
        <strain evidence="2">RS5460</strain>
    </source>
</reference>
<evidence type="ECO:0000313" key="2">
    <source>
        <dbReference type="Proteomes" id="UP001328107"/>
    </source>
</evidence>
<accession>A0AAN5CVU9</accession>
<dbReference type="AlphaFoldDB" id="A0AAN5CVU9"/>